<accession>A0AAD0WN40</accession>
<keyword evidence="6 7" id="KW-0742">SOS response</keyword>
<evidence type="ECO:0000256" key="5">
    <source>
        <dbReference type="ARBA" id="ARBA00023204"/>
    </source>
</evidence>
<dbReference type="GO" id="GO:0009381">
    <property type="term" value="F:excinuclease ABC activity"/>
    <property type="evidence" value="ECO:0007669"/>
    <property type="project" value="UniProtKB-UniRule"/>
</dbReference>
<dbReference type="PROSITE" id="PS50151">
    <property type="entry name" value="UVR"/>
    <property type="match status" value="1"/>
</dbReference>
<dbReference type="CDD" id="cd10434">
    <property type="entry name" value="GIY-YIG_UvrC_Cho"/>
    <property type="match status" value="1"/>
</dbReference>
<comment type="subcellular location">
    <subcellularLocation>
        <location evidence="7">Cytoplasm</location>
    </subcellularLocation>
</comment>
<keyword evidence="2 7" id="KW-0227">DNA damage</keyword>
<feature type="domain" description="UvrC family homology region profile" evidence="10">
    <location>
        <begin position="254"/>
        <end position="476"/>
    </location>
</feature>
<feature type="domain" description="UVR" evidence="8">
    <location>
        <begin position="203"/>
        <end position="238"/>
    </location>
</feature>
<name>A0AAD0WN40_9BACT</name>
<dbReference type="EMBL" id="NXIC01000001">
    <property type="protein sequence ID" value="RXI26575.1"/>
    <property type="molecule type" value="Genomic_DNA"/>
</dbReference>
<organism evidence="11 13">
    <name type="scientific">Aliarcobacter skirrowii CCUG 10374</name>
    <dbReference type="NCBI Taxonomy" id="1032239"/>
    <lineage>
        <taxon>Bacteria</taxon>
        <taxon>Pseudomonadati</taxon>
        <taxon>Campylobacterota</taxon>
        <taxon>Epsilonproteobacteria</taxon>
        <taxon>Campylobacterales</taxon>
        <taxon>Arcobacteraceae</taxon>
        <taxon>Aliarcobacter</taxon>
    </lineage>
</organism>
<dbReference type="GO" id="GO:0009432">
    <property type="term" value="P:SOS response"/>
    <property type="evidence" value="ECO:0007669"/>
    <property type="project" value="UniProtKB-UniRule"/>
</dbReference>
<dbReference type="InterPro" id="IPR050066">
    <property type="entry name" value="UvrABC_protein_C"/>
</dbReference>
<dbReference type="Gene3D" id="3.40.1440.10">
    <property type="entry name" value="GIY-YIG endonuclease"/>
    <property type="match status" value="1"/>
</dbReference>
<evidence type="ECO:0000256" key="2">
    <source>
        <dbReference type="ARBA" id="ARBA00022763"/>
    </source>
</evidence>
<dbReference type="InterPro" id="IPR010994">
    <property type="entry name" value="RuvA_2-like"/>
</dbReference>
<keyword evidence="1 7" id="KW-0963">Cytoplasm</keyword>
<dbReference type="PROSITE" id="PS50164">
    <property type="entry name" value="GIY_YIG"/>
    <property type="match status" value="1"/>
</dbReference>
<evidence type="ECO:0000256" key="6">
    <source>
        <dbReference type="ARBA" id="ARBA00023236"/>
    </source>
</evidence>
<dbReference type="GO" id="GO:0009380">
    <property type="term" value="C:excinuclease repair complex"/>
    <property type="evidence" value="ECO:0007669"/>
    <property type="project" value="InterPro"/>
</dbReference>
<dbReference type="Gene3D" id="4.10.860.10">
    <property type="entry name" value="UVR domain"/>
    <property type="match status" value="1"/>
</dbReference>
<dbReference type="InterPro" id="IPR001162">
    <property type="entry name" value="UvrC_RNase_H_dom"/>
</dbReference>
<evidence type="ECO:0000259" key="8">
    <source>
        <dbReference type="PROSITE" id="PS50151"/>
    </source>
</evidence>
<dbReference type="SUPFAM" id="SSF82771">
    <property type="entry name" value="GIY-YIG endonuclease"/>
    <property type="match status" value="1"/>
</dbReference>
<dbReference type="Pfam" id="PF08459">
    <property type="entry name" value="UvrC_RNaseH_dom"/>
    <property type="match status" value="1"/>
</dbReference>
<keyword evidence="11" id="KW-0378">Hydrolase</keyword>
<dbReference type="InterPro" id="IPR047296">
    <property type="entry name" value="GIY-YIG_UvrC_Cho"/>
</dbReference>
<comment type="subunit">
    <text evidence="7">Interacts with UvrB in an incision complex.</text>
</comment>
<dbReference type="Proteomes" id="UP000262029">
    <property type="component" value="Chromosome"/>
</dbReference>
<dbReference type="GO" id="GO:0003677">
    <property type="term" value="F:DNA binding"/>
    <property type="evidence" value="ECO:0007669"/>
    <property type="project" value="UniProtKB-UniRule"/>
</dbReference>
<dbReference type="GO" id="GO:0005737">
    <property type="term" value="C:cytoplasm"/>
    <property type="evidence" value="ECO:0007669"/>
    <property type="project" value="UniProtKB-SubCell"/>
</dbReference>
<evidence type="ECO:0000259" key="10">
    <source>
        <dbReference type="PROSITE" id="PS50165"/>
    </source>
</evidence>
<proteinExistence type="inferred from homology"/>
<dbReference type="GO" id="GO:0006289">
    <property type="term" value="P:nucleotide-excision repair"/>
    <property type="evidence" value="ECO:0007669"/>
    <property type="project" value="UniProtKB-UniRule"/>
</dbReference>
<dbReference type="PANTHER" id="PTHR30562:SF1">
    <property type="entry name" value="UVRABC SYSTEM PROTEIN C"/>
    <property type="match status" value="1"/>
</dbReference>
<evidence type="ECO:0000259" key="9">
    <source>
        <dbReference type="PROSITE" id="PS50164"/>
    </source>
</evidence>
<evidence type="ECO:0000313" key="13">
    <source>
        <dbReference type="Proteomes" id="UP000262029"/>
    </source>
</evidence>
<keyword evidence="3 7" id="KW-0228">DNA excision</keyword>
<dbReference type="SMART" id="SM00465">
    <property type="entry name" value="GIYc"/>
    <property type="match status" value="1"/>
</dbReference>
<dbReference type="Gene3D" id="3.30.420.340">
    <property type="entry name" value="UvrC, RNAse H endonuclease domain"/>
    <property type="match status" value="1"/>
</dbReference>
<dbReference type="HAMAP" id="MF_00203">
    <property type="entry name" value="UvrC"/>
    <property type="match status" value="1"/>
</dbReference>
<dbReference type="Proteomes" id="UP000290580">
    <property type="component" value="Unassembled WGS sequence"/>
</dbReference>
<dbReference type="InterPro" id="IPR004791">
    <property type="entry name" value="UvrC"/>
</dbReference>
<dbReference type="RefSeq" id="WP_115588476.1">
    <property type="nucleotide sequence ID" value="NZ_CP032099.1"/>
</dbReference>
<keyword evidence="5 7" id="KW-0234">DNA repair</keyword>
<dbReference type="Gene3D" id="1.10.150.20">
    <property type="entry name" value="5' to 3' exonuclease, C-terminal subdomain"/>
    <property type="match status" value="1"/>
</dbReference>
<comment type="function">
    <text evidence="7">The UvrABC repair system catalyzes the recognition and processing of DNA lesions. UvrC both incises the 5' and 3' sides of the lesion. The N-terminal half is responsible for the 3' incision and the C-terminal half is responsible for the 5' incision.</text>
</comment>
<dbReference type="PROSITE" id="PS50165">
    <property type="entry name" value="UVRC"/>
    <property type="match status" value="1"/>
</dbReference>
<dbReference type="InterPro" id="IPR001943">
    <property type="entry name" value="UVR_dom"/>
</dbReference>
<dbReference type="Pfam" id="PF01541">
    <property type="entry name" value="GIY-YIG"/>
    <property type="match status" value="1"/>
</dbReference>
<keyword evidence="4 7" id="KW-0267">Excision nuclease</keyword>
<evidence type="ECO:0000256" key="7">
    <source>
        <dbReference type="HAMAP-Rule" id="MF_00203"/>
    </source>
</evidence>
<dbReference type="GeneID" id="61750435"/>
<comment type="similarity">
    <text evidence="7">Belongs to the UvrC family.</text>
</comment>
<dbReference type="SUPFAM" id="SSF47781">
    <property type="entry name" value="RuvA domain 2-like"/>
    <property type="match status" value="1"/>
</dbReference>
<dbReference type="FunFam" id="3.40.1440.10:FF:000001">
    <property type="entry name" value="UvrABC system protein C"/>
    <property type="match status" value="1"/>
</dbReference>
<dbReference type="InterPro" id="IPR000305">
    <property type="entry name" value="GIY-YIG_endonuc"/>
</dbReference>
<evidence type="ECO:0000256" key="4">
    <source>
        <dbReference type="ARBA" id="ARBA00022881"/>
    </source>
</evidence>
<dbReference type="InterPro" id="IPR038476">
    <property type="entry name" value="UvrC_RNase_H_dom_sf"/>
</dbReference>
<dbReference type="InterPro" id="IPR035901">
    <property type="entry name" value="GIY-YIG_endonuc_sf"/>
</dbReference>
<protein>
    <recommendedName>
        <fullName evidence="7">UvrABC system protein C</fullName>
        <shortName evidence="7">Protein UvrC</shortName>
    </recommendedName>
    <alternativeName>
        <fullName evidence="7">Excinuclease ABC subunit C</fullName>
    </alternativeName>
</protein>
<dbReference type="AlphaFoldDB" id="A0AAD0WN40"/>
<dbReference type="EMBL" id="CP032099">
    <property type="protein sequence ID" value="AXX84508.1"/>
    <property type="molecule type" value="Genomic_DNA"/>
</dbReference>
<dbReference type="PANTHER" id="PTHR30562">
    <property type="entry name" value="UVRC/OXIDOREDUCTASE"/>
    <property type="match status" value="1"/>
</dbReference>
<gene>
    <name evidence="7 11" type="primary">uvrC</name>
    <name evidence="11" type="ORF">ASKIR_0683</name>
    <name evidence="12" type="ORF">CP959_00300</name>
</gene>
<evidence type="ECO:0000313" key="11">
    <source>
        <dbReference type="EMBL" id="AXX84508.1"/>
    </source>
</evidence>
<evidence type="ECO:0000256" key="3">
    <source>
        <dbReference type="ARBA" id="ARBA00022769"/>
    </source>
</evidence>
<dbReference type="NCBIfam" id="TIGR00194">
    <property type="entry name" value="uvrC"/>
    <property type="match status" value="1"/>
</dbReference>
<reference evidence="11 13" key="2">
    <citation type="submission" date="2018-08" db="EMBL/GenBank/DDBJ databases">
        <title>Complete genome of the Arcobacter skirrowii type strain LMG 6621.</title>
        <authorList>
            <person name="Miller W.G."/>
            <person name="Yee E."/>
            <person name="Bono J.L."/>
        </authorList>
    </citation>
    <scope>NUCLEOTIDE SEQUENCE [LARGE SCALE GENOMIC DNA]</scope>
    <source>
        <strain evidence="11 13">CCUG 10374</strain>
    </source>
</reference>
<evidence type="ECO:0000256" key="1">
    <source>
        <dbReference type="ARBA" id="ARBA00022490"/>
    </source>
</evidence>
<evidence type="ECO:0000313" key="14">
    <source>
        <dbReference type="Proteomes" id="UP000290580"/>
    </source>
</evidence>
<dbReference type="Pfam" id="PF22920">
    <property type="entry name" value="UvrC_RNaseH"/>
    <property type="match status" value="1"/>
</dbReference>
<dbReference type="SUPFAM" id="SSF46600">
    <property type="entry name" value="C-terminal UvrC-binding domain of UvrB"/>
    <property type="match status" value="1"/>
</dbReference>
<reference evidence="12 14" key="1">
    <citation type="submission" date="2017-09" db="EMBL/GenBank/DDBJ databases">
        <title>Genomics of the genus Arcobacter.</title>
        <authorList>
            <person name="Perez-Cataluna A."/>
            <person name="Figueras M.J."/>
            <person name="Salas-Masso N."/>
        </authorList>
    </citation>
    <scope>NUCLEOTIDE SEQUENCE [LARGE SCALE GENOMIC DNA]</scope>
    <source>
        <strain evidence="12 14">LMG 6621</strain>
    </source>
</reference>
<evidence type="ECO:0000313" key="12">
    <source>
        <dbReference type="EMBL" id="RXI26575.1"/>
    </source>
</evidence>
<dbReference type="Pfam" id="PF02151">
    <property type="entry name" value="UVR"/>
    <property type="match status" value="1"/>
</dbReference>
<sequence length="620" mass="71890">MNLEEKLKQLPNEAGVYQYFDNQGHLLYIGKAKSLKNRVKSYFKFSPTLQASSDLSPRIYKMISETSSLEWIVVPNEHDALILENSLIKQLKPKYNVLLRDDKTYPYIFVNLNEDFPRLEITRKIEKGKNIKYFGPYSSGAKDMLDSIYEIVPLVQKKSCVKGKKACLFFQIGKCLAPCEDKISKEDYKKILDEALSYIYNKSKILTKLKEKMLFYSQNFRFEEALVLRDRIKTIEKSQIKTGIDLTSNDDLDIFAIKSSNKKAVIVRMFIRDGKLASSNYDFMKSNDDVEFDIQEAYKRAIINYYSNDLPIIPKEILVANEIEELDSIEDFLYQKFSKKIKIVNPKIDKKATIVKIALNNCDELLRLESIKQQNSIYSEIKELFSLKNSPNIIESFDNSHLMGQARVGAMVVWNSQIESFDKKSYRHYNLESLDEYSQMRELLLRRVESFDKNSPPDLWLIDGGSTLLNLAFEIVSSIGVNLDIIAISKQKVDAKAYRAKGNAKDILHFIQNKEIKSINLLPSDKRLQFVQRLRDEAHRFAISFHKKQKRKEDKDISFLQIKGIGEAKIKKLLLYFGEFEKIKNATFDELKTVLNQSDAQNIVDYFKKDKSGEDINKQG</sequence>
<dbReference type="InterPro" id="IPR036876">
    <property type="entry name" value="UVR_dom_sf"/>
</dbReference>
<keyword evidence="14" id="KW-1185">Reference proteome</keyword>
<feature type="domain" description="GIY-YIG" evidence="9">
    <location>
        <begin position="12"/>
        <end position="97"/>
    </location>
</feature>